<protein>
    <submittedName>
        <fullName evidence="1">Uncharacterized protein</fullName>
    </submittedName>
</protein>
<proteinExistence type="predicted"/>
<organism evidence="1 2">
    <name type="scientific">Desulforamulus aquiferis</name>
    <dbReference type="NCBI Taxonomy" id="1397668"/>
    <lineage>
        <taxon>Bacteria</taxon>
        <taxon>Bacillati</taxon>
        <taxon>Bacillota</taxon>
        <taxon>Clostridia</taxon>
        <taxon>Eubacteriales</taxon>
        <taxon>Peptococcaceae</taxon>
        <taxon>Desulforamulus</taxon>
    </lineage>
</organism>
<keyword evidence="2" id="KW-1185">Reference proteome</keyword>
<name>A0AAW7Z970_9FIRM</name>
<sequence>MITDINSYRHKQKLTLLNKLVKELMTVRSEVRRLKIEECQLRTEIKLLARDLDELEKI</sequence>
<comment type="caution">
    <text evidence="1">The sequence shown here is derived from an EMBL/GenBank/DDBJ whole genome shotgun (WGS) entry which is preliminary data.</text>
</comment>
<reference evidence="1" key="2">
    <citation type="submission" date="2023-03" db="EMBL/GenBank/DDBJ databases">
        <authorList>
            <person name="Zhang Z."/>
        </authorList>
    </citation>
    <scope>NUCLEOTIDE SEQUENCE</scope>
    <source>
        <strain evidence="1">DSA</strain>
    </source>
</reference>
<reference evidence="1" key="1">
    <citation type="journal article" date="2023" name="J. Hazard. Mater.">
        <title>Anaerobic biodegradation of pyrene and benzo[a]pyrene by a new sulfate-reducing Desulforamulus aquiferis strain DSA.</title>
        <authorList>
            <person name="Zhang Z."/>
            <person name="Sun J."/>
            <person name="Gong X."/>
            <person name="Wang C."/>
            <person name="Wang H."/>
        </authorList>
    </citation>
    <scope>NUCLEOTIDE SEQUENCE</scope>
    <source>
        <strain evidence="1">DSA</strain>
    </source>
</reference>
<dbReference type="Proteomes" id="UP001172911">
    <property type="component" value="Unassembled WGS sequence"/>
</dbReference>
<evidence type="ECO:0000313" key="2">
    <source>
        <dbReference type="Proteomes" id="UP001172911"/>
    </source>
</evidence>
<evidence type="ECO:0000313" key="1">
    <source>
        <dbReference type="EMBL" id="MDO7785971.1"/>
    </source>
</evidence>
<dbReference type="AlphaFoldDB" id="A0AAW7Z970"/>
<dbReference type="EMBL" id="JARPTC010000002">
    <property type="protein sequence ID" value="MDO7785971.1"/>
    <property type="molecule type" value="Genomic_DNA"/>
</dbReference>
<gene>
    <name evidence="1" type="ORF">P6N53_01855</name>
</gene>
<dbReference type="RefSeq" id="WP_304540694.1">
    <property type="nucleotide sequence ID" value="NZ_JARPTC010000002.1"/>
</dbReference>
<accession>A0AAW7Z970</accession>